<dbReference type="EMBL" id="CP026118">
    <property type="protein sequence ID" value="QAS53092.1"/>
    <property type="molecule type" value="Genomic_DNA"/>
</dbReference>
<gene>
    <name evidence="3" type="ORF">HLI_13300</name>
</gene>
<feature type="signal peptide" evidence="2">
    <location>
        <begin position="1"/>
        <end position="18"/>
    </location>
</feature>
<dbReference type="AlphaFoldDB" id="A0A410MED1"/>
<feature type="region of interest" description="Disordered" evidence="1">
    <location>
        <begin position="24"/>
        <end position="43"/>
    </location>
</feature>
<evidence type="ECO:0000256" key="2">
    <source>
        <dbReference type="SAM" id="SignalP"/>
    </source>
</evidence>
<protein>
    <recommendedName>
        <fullName evidence="5">DUF3221 domain-containing protein</fullName>
    </recommendedName>
</protein>
<dbReference type="OrthoDB" id="2603210at2"/>
<evidence type="ECO:0000256" key="1">
    <source>
        <dbReference type="SAM" id="MobiDB-lite"/>
    </source>
</evidence>
<reference evidence="3 4" key="1">
    <citation type="submission" date="2018-01" db="EMBL/GenBank/DDBJ databases">
        <title>The whole genome sequencing and assembly of Halobacillus litoralis ERB031 strain.</title>
        <authorList>
            <person name="Lee S.-J."/>
            <person name="Park M.-K."/>
            <person name="Kim J.-Y."/>
            <person name="Lee Y.-J."/>
            <person name="Yi H."/>
            <person name="Bahn Y.-S."/>
            <person name="Kim J.F."/>
            <person name="Lee D.-W."/>
        </authorList>
    </citation>
    <scope>NUCLEOTIDE SEQUENCE [LARGE SCALE GENOMIC DNA]</scope>
    <source>
        <strain evidence="3 4">ERB 031</strain>
    </source>
</reference>
<feature type="chain" id="PRO_5038730312" description="DUF3221 domain-containing protein" evidence="2">
    <location>
        <begin position="19"/>
        <end position="177"/>
    </location>
</feature>
<accession>A0A410MED1</accession>
<evidence type="ECO:0008006" key="5">
    <source>
        <dbReference type="Google" id="ProtNLM"/>
    </source>
</evidence>
<dbReference type="KEGG" id="hli:HLI_13300"/>
<sequence>MKNWWMIGLLVSFSFLVASCGTQESSSQEYDPADEKEAPDPDMSGFVMEQEEDRILVVTSMNEETTQEGRAMWVSGVSSDSWVGKQVEVWIDGEILESFPEQAKAEKVQELEMSEVEGADLKASEALSTALSEIQSTEDILVVEMLAFDVDSDKWTVKLHRRGENDDKLKEIVEDKK</sequence>
<name>A0A410MED1_9BACI</name>
<keyword evidence="2" id="KW-0732">Signal</keyword>
<organism evidence="3 4">
    <name type="scientific">Halobacillus litoralis</name>
    <dbReference type="NCBI Taxonomy" id="45668"/>
    <lineage>
        <taxon>Bacteria</taxon>
        <taxon>Bacillati</taxon>
        <taxon>Bacillota</taxon>
        <taxon>Bacilli</taxon>
        <taxon>Bacillales</taxon>
        <taxon>Bacillaceae</taxon>
        <taxon>Halobacillus</taxon>
    </lineage>
</organism>
<evidence type="ECO:0000313" key="3">
    <source>
        <dbReference type="EMBL" id="QAS53092.1"/>
    </source>
</evidence>
<dbReference type="Proteomes" id="UP000287756">
    <property type="component" value="Chromosome"/>
</dbReference>
<proteinExistence type="predicted"/>
<dbReference type="InterPro" id="IPR021598">
    <property type="entry name" value="DUF3221"/>
</dbReference>
<dbReference type="Pfam" id="PF11518">
    <property type="entry name" value="DUF3221"/>
    <property type="match status" value="1"/>
</dbReference>
<dbReference type="PROSITE" id="PS51257">
    <property type="entry name" value="PROKAR_LIPOPROTEIN"/>
    <property type="match status" value="1"/>
</dbReference>
<dbReference type="RefSeq" id="WP_128525370.1">
    <property type="nucleotide sequence ID" value="NZ_CP026118.1"/>
</dbReference>
<evidence type="ECO:0000313" key="4">
    <source>
        <dbReference type="Proteomes" id="UP000287756"/>
    </source>
</evidence>